<proteinExistence type="inferred from homology"/>
<reference evidence="8 9" key="1">
    <citation type="journal article" date="2021" name="Genome Biol.">
        <title>AFLAP: assembly-free linkage analysis pipeline using k-mers from genome sequencing data.</title>
        <authorList>
            <person name="Fletcher K."/>
            <person name="Zhang L."/>
            <person name="Gil J."/>
            <person name="Han R."/>
            <person name="Cavanaugh K."/>
            <person name="Michelmore R."/>
        </authorList>
    </citation>
    <scope>NUCLEOTIDE SEQUENCE [LARGE SCALE GENOMIC DNA]</scope>
    <source>
        <strain evidence="8 9">SF5</strain>
    </source>
</reference>
<dbReference type="KEGG" id="blac:94348400"/>
<evidence type="ECO:0000256" key="1">
    <source>
        <dbReference type="ARBA" id="ARBA00004496"/>
    </source>
</evidence>
<keyword evidence="9" id="KW-1185">Reference proteome</keyword>
<dbReference type="OrthoDB" id="74319at2759"/>
<feature type="domain" description="CSD" evidence="7">
    <location>
        <begin position="149"/>
        <end position="210"/>
    </location>
</feature>
<evidence type="ECO:0000256" key="6">
    <source>
        <dbReference type="SAM" id="MobiDB-lite"/>
    </source>
</evidence>
<gene>
    <name evidence="8" type="ORF">CCR75_004643</name>
</gene>
<evidence type="ECO:0000313" key="8">
    <source>
        <dbReference type="EMBL" id="TDH71299.1"/>
    </source>
</evidence>
<evidence type="ECO:0000259" key="7">
    <source>
        <dbReference type="PROSITE" id="PS51857"/>
    </source>
</evidence>
<dbReference type="RefSeq" id="XP_067820798.1">
    <property type="nucleotide sequence ID" value="XM_067962729.1"/>
</dbReference>
<dbReference type="PROSITE" id="PS51857">
    <property type="entry name" value="CSD_2"/>
    <property type="match status" value="2"/>
</dbReference>
<dbReference type="GO" id="GO:0003723">
    <property type="term" value="F:RNA binding"/>
    <property type="evidence" value="ECO:0007669"/>
    <property type="project" value="UniProtKB-KW"/>
</dbReference>
<dbReference type="PANTHER" id="PTHR12913:SF1">
    <property type="entry name" value="COLD SHOCK DOMAIN-CONTAINING PROTEIN E1"/>
    <property type="match status" value="1"/>
</dbReference>
<dbReference type="GeneID" id="94348400"/>
<protein>
    <recommendedName>
        <fullName evidence="7">CSD domain-containing protein</fullName>
    </recommendedName>
</protein>
<keyword evidence="4" id="KW-0694">RNA-binding</keyword>
<dbReference type="Pfam" id="PF00313">
    <property type="entry name" value="CSD"/>
    <property type="match status" value="1"/>
</dbReference>
<feature type="region of interest" description="Disordered" evidence="6">
    <location>
        <begin position="269"/>
        <end position="291"/>
    </location>
</feature>
<evidence type="ECO:0000256" key="4">
    <source>
        <dbReference type="ARBA" id="ARBA00022884"/>
    </source>
</evidence>
<comment type="subcellular location">
    <subcellularLocation>
        <location evidence="1">Cytoplasm</location>
    </subcellularLocation>
</comment>
<dbReference type="GO" id="GO:0005737">
    <property type="term" value="C:cytoplasm"/>
    <property type="evidence" value="ECO:0007669"/>
    <property type="project" value="UniProtKB-SubCell"/>
</dbReference>
<evidence type="ECO:0000256" key="3">
    <source>
        <dbReference type="ARBA" id="ARBA00022737"/>
    </source>
</evidence>
<organism evidence="8 9">
    <name type="scientific">Bremia lactucae</name>
    <name type="common">Lettuce downy mildew</name>
    <dbReference type="NCBI Taxonomy" id="4779"/>
    <lineage>
        <taxon>Eukaryota</taxon>
        <taxon>Sar</taxon>
        <taxon>Stramenopiles</taxon>
        <taxon>Oomycota</taxon>
        <taxon>Peronosporomycetes</taxon>
        <taxon>Peronosporales</taxon>
        <taxon>Peronosporaceae</taxon>
        <taxon>Bremia</taxon>
    </lineage>
</organism>
<dbReference type="EMBL" id="SHOA02000004">
    <property type="protein sequence ID" value="TDH71299.1"/>
    <property type="molecule type" value="Genomic_DNA"/>
</dbReference>
<dbReference type="SUPFAM" id="SSF50249">
    <property type="entry name" value="Nucleic acid-binding proteins"/>
    <property type="match status" value="3"/>
</dbReference>
<evidence type="ECO:0000313" key="9">
    <source>
        <dbReference type="Proteomes" id="UP000294530"/>
    </source>
</evidence>
<dbReference type="InterPro" id="IPR002059">
    <property type="entry name" value="CSP_DNA-bd"/>
</dbReference>
<dbReference type="InterPro" id="IPR012340">
    <property type="entry name" value="NA-bd_OB-fold"/>
</dbReference>
<feature type="domain" description="CSD" evidence="7">
    <location>
        <begin position="879"/>
        <end position="952"/>
    </location>
</feature>
<dbReference type="SMART" id="SM00357">
    <property type="entry name" value="CSP"/>
    <property type="match status" value="4"/>
</dbReference>
<dbReference type="Gene3D" id="2.40.50.140">
    <property type="entry name" value="Nucleic acid-binding proteins"/>
    <property type="match status" value="4"/>
</dbReference>
<feature type="compositionally biased region" description="Basic and acidic residues" evidence="6">
    <location>
        <begin position="48"/>
        <end position="118"/>
    </location>
</feature>
<evidence type="ECO:0000256" key="2">
    <source>
        <dbReference type="ARBA" id="ARBA00022490"/>
    </source>
</evidence>
<feature type="compositionally biased region" description="Basic and acidic residues" evidence="6">
    <location>
        <begin position="506"/>
        <end position="517"/>
    </location>
</feature>
<name>A0A976FRN6_BRELC</name>
<evidence type="ECO:0000256" key="5">
    <source>
        <dbReference type="ARBA" id="ARBA00044751"/>
    </source>
</evidence>
<keyword evidence="2" id="KW-0963">Cytoplasm</keyword>
<dbReference type="InterPro" id="IPR036867">
    <property type="entry name" value="R3H_dom_sf"/>
</dbReference>
<sequence>MFRKPQPGDWAAEDEDLPPLPTPIIAPLTEESSQDATSSADENTSGSRFERDRTTSGGSRYDRDRGQYERDREYSGRFSDRERGSRFDRQGGRNDREYDRGTRSDRGSDRGGHFDRDGSLYSGRGRADVSRWENTAGRRGSSPSRVTPAEQGFVVSIKESFGFVSSLERDGDLFFHISEAPVEIQVHDEVEFQIKYNQRSDKEMACQLVALPKGTIQVEEISDDFYLGIVTKSLSLGPHQGGSRGYSNNRDQDRRLREEHGLIEIKTDKTEKETVTNDQDMTNEGEDERAQRKREFVRFTSESLSIKQDEARVSTNELPHVGDEVRFRIAKHRKTGLRRAIEMVIVVSAREKLEKEIELELATLSREMGVVSRMKNGGGFIKCCERPVDIYFPFHEIRESDNEAMKAQGYCEESNVDEISRSNRRGKGLLLREGDEVSFYVYEVQEDDTSRSRSRLTALRVLKLPVGTVSFEQLLRSNVEGMVVKAPKEPRNGPEIIGSIAIEPLSTEKEEERKQDAENEIDESENKQLKKKKGMKTLQKVAFHLRDTEDMSYVPYIDDKVAFDEVLDKRTGTVKAVKVHVVQLNQTNRECGVISAVKEDFGFIKCVERSSDAYFRFSDVMGASQNVSNGTEVAFDVFVDEKSDNIRATRLQILPQGTIKWDVVVAEKLEGKIVAVPNSRGGRLSNRSGHEDKKKTMQKNVHGKICFVTSKKQHYIDFIPNLKKKIDDVFLSSMDVSEQTFKPSAESEDNCKAELRVVYPSALSKFERDALYEYSDWLGLQHESKGEGSHRQLEIFGHETITHTKVQEKLAASAPELTIQYLEDDVDDVRYNPHVGDSVYFDLMLVKRTKQLLCKSIKCIKAASAATDKLDTAKSNAAKGEGFIVSVKSEGFGFIQPVQTASSSLQENVFFHIKDFTTSQTLAELKEGTEVRYTILVNNKKKTRAIAISVVPAGTLKSVVLESVKGVVMKASLLYRMKVSPKTRGTMLGNKASTAGRIRLATIYKDGDAGGRATDIDANSDEEVQEAAIKEKNNSAIESNDALSDKKEAQEKSSTQMYLYNIRDIADPAVILREGDEVEFVPQLSLKTFRATHIRLVHSHAKHGVVTHITKDLGGIIRLDKEEPLVEACFTSRAVLRGDVLSEGDRVEFAYRQYPATRLIKHVSKKKDFMHNVEGEKEAVEEAKPILGQALSILRLSSSPNRVANASQIRGSRTVNSTLKEAMRQIGANAMVASRMAKGPDGTRGFFEGWGLKEDEIEEANAMAEKIIETTATTVTTTTTFITTKSAV</sequence>
<feature type="compositionally biased region" description="Polar residues" evidence="6">
    <location>
        <begin position="30"/>
        <end position="47"/>
    </location>
</feature>
<dbReference type="Gene3D" id="3.30.1370.50">
    <property type="entry name" value="R3H-like domain"/>
    <property type="match status" value="1"/>
</dbReference>
<keyword evidence="3" id="KW-0677">Repeat</keyword>
<dbReference type="InterPro" id="IPR011129">
    <property type="entry name" value="CSD"/>
</dbReference>
<feature type="region of interest" description="Disordered" evidence="6">
    <location>
        <begin position="1"/>
        <end position="147"/>
    </location>
</feature>
<accession>A0A976FRN6</accession>
<comment type="caution">
    <text evidence="8">The sequence shown here is derived from an EMBL/GenBank/DDBJ whole genome shotgun (WGS) entry which is preliminary data.</text>
</comment>
<comment type="similarity">
    <text evidence="5">Belongs to the UNR family.</text>
</comment>
<dbReference type="PANTHER" id="PTHR12913">
    <property type="entry name" value="UNR PROTEIN N-RAS UPSTREAM GENE PROTEIN"/>
    <property type="match status" value="1"/>
</dbReference>
<dbReference type="Proteomes" id="UP000294530">
    <property type="component" value="Unassembled WGS sequence"/>
</dbReference>
<feature type="region of interest" description="Disordered" evidence="6">
    <location>
        <begin position="505"/>
        <end position="528"/>
    </location>
</feature>